<dbReference type="InterPro" id="IPR040697">
    <property type="entry name" value="PulA_N1"/>
</dbReference>
<dbReference type="GO" id="GO:0051060">
    <property type="term" value="F:pullulanase activity"/>
    <property type="evidence" value="ECO:0007669"/>
    <property type="project" value="UniProtKB-EC"/>
</dbReference>
<dbReference type="InterPro" id="IPR006047">
    <property type="entry name" value="GH13_cat_dom"/>
</dbReference>
<dbReference type="SMART" id="SM00642">
    <property type="entry name" value="Aamy"/>
    <property type="match status" value="1"/>
</dbReference>
<dbReference type="CDD" id="cd02860">
    <property type="entry name" value="E_set_Pullulanase"/>
    <property type="match status" value="1"/>
</dbReference>
<proteinExistence type="inferred from homology"/>
<dbReference type="InterPro" id="IPR017853">
    <property type="entry name" value="GH"/>
</dbReference>
<dbReference type="RefSeq" id="WP_006785683.1">
    <property type="nucleotide sequence ID" value="NZ_CABJBH010000007.1"/>
</dbReference>
<reference evidence="3 4" key="1">
    <citation type="journal article" date="2019" name="Nat. Med.">
        <title>A library of human gut bacterial isolates paired with longitudinal multiomics data enables mechanistic microbiome research.</title>
        <authorList>
            <person name="Poyet M."/>
            <person name="Groussin M."/>
            <person name="Gibbons S.M."/>
            <person name="Avila-Pacheco J."/>
            <person name="Jiang X."/>
            <person name="Kearney S.M."/>
            <person name="Perrotta A.R."/>
            <person name="Berdy B."/>
            <person name="Zhao S."/>
            <person name="Lieberman T.D."/>
            <person name="Swanson P.K."/>
            <person name="Smith M."/>
            <person name="Roesemann S."/>
            <person name="Alexander J.E."/>
            <person name="Rich S.A."/>
            <person name="Livny J."/>
            <person name="Vlamakis H."/>
            <person name="Clish C."/>
            <person name="Bullock K."/>
            <person name="Deik A."/>
            <person name="Scott J."/>
            <person name="Pierce K.A."/>
            <person name="Xavier R.J."/>
            <person name="Alm E.J."/>
        </authorList>
    </citation>
    <scope>NUCLEOTIDE SEQUENCE [LARGE SCALE GENOMIC DNA]</scope>
    <source>
        <strain evidence="3 4">BIOML-A198</strain>
    </source>
</reference>
<comment type="caution">
    <text evidence="3">The sequence shown here is derived from an EMBL/GenBank/DDBJ whole genome shotgun (WGS) entry which is preliminary data.</text>
</comment>
<dbReference type="InterPro" id="IPR011840">
    <property type="entry name" value="PulA_typeI"/>
</dbReference>
<comment type="similarity">
    <text evidence="1">Belongs to the glycosyl hydrolase 13 family.</text>
</comment>
<dbReference type="SUPFAM" id="SSF51445">
    <property type="entry name" value="(Trans)glycosidases"/>
    <property type="match status" value="1"/>
</dbReference>
<dbReference type="InterPro" id="IPR013780">
    <property type="entry name" value="Glyco_hydro_b"/>
</dbReference>
<dbReference type="Pfam" id="PF17999">
    <property type="entry name" value="PulA_N1"/>
    <property type="match status" value="1"/>
</dbReference>
<keyword evidence="3" id="KW-0326">Glycosidase</keyword>
<dbReference type="GO" id="GO:0005975">
    <property type="term" value="P:carbohydrate metabolic process"/>
    <property type="evidence" value="ECO:0007669"/>
    <property type="project" value="InterPro"/>
</dbReference>
<evidence type="ECO:0000259" key="2">
    <source>
        <dbReference type="SMART" id="SM00642"/>
    </source>
</evidence>
<dbReference type="Gene3D" id="2.60.40.2320">
    <property type="match status" value="1"/>
</dbReference>
<dbReference type="Pfam" id="PF02922">
    <property type="entry name" value="CBM_48"/>
    <property type="match status" value="1"/>
</dbReference>
<dbReference type="Gene3D" id="3.20.20.80">
    <property type="entry name" value="Glycosidases"/>
    <property type="match status" value="1"/>
</dbReference>
<protein>
    <submittedName>
        <fullName evidence="3">Type I pullulanase</fullName>
        <ecNumber evidence="3">3.2.1.41</ecNumber>
    </submittedName>
</protein>
<dbReference type="EMBL" id="WMQE01000004">
    <property type="protein sequence ID" value="MTK20371.1"/>
    <property type="molecule type" value="Genomic_DNA"/>
</dbReference>
<dbReference type="InterPro" id="IPR049117">
    <property type="entry name" value="pulA_all-beta"/>
</dbReference>
<dbReference type="OrthoDB" id="9761875at2"/>
<dbReference type="SUPFAM" id="SSF81296">
    <property type="entry name" value="E set domains"/>
    <property type="match status" value="1"/>
</dbReference>
<evidence type="ECO:0000256" key="1">
    <source>
        <dbReference type="ARBA" id="ARBA00008061"/>
    </source>
</evidence>
<dbReference type="PANTHER" id="PTHR43002">
    <property type="entry name" value="GLYCOGEN DEBRANCHING ENZYME"/>
    <property type="match status" value="1"/>
</dbReference>
<keyword evidence="3" id="KW-0378">Hydrolase</keyword>
<feature type="domain" description="Glycosyl hydrolase family 13 catalytic" evidence="2">
    <location>
        <begin position="228"/>
        <end position="606"/>
    </location>
</feature>
<sequence>MNIQGRFSSYLDEYNKITILVPKSYYGGEIAPFRLVNLMNQEVLELKVEEKFDFGNELKYILSIQGFVEVGQEYRVMDCYNNDSYLFLGYIARTDEFDKRFYYTGDDLGATYSKTMTRFKLWAPTATQVQLVLYEEDVTHYRKMKRRSKGIWELTVYQDLEGYRYRYEIVNNLVKQETIDPYGIASTANATYSVIIDPALCETINHDIRPQLNQPTDAIIYELSVRDFTINDEFIRHKGKYLGLTEWLEGSNTGLDYLKNLGVTHIQLLPIFDFEGVDELNPQKSYNWGYNPVQYNVPEGSYSTDATNPYARINELRKLINTLHENGFGVIMDVVYNHVYERRTFPFDAMVPTYFYRYDYQGMPSDGTGCGNDLATNRLMVRKFVLDSVKFWVEEYGIDGFRFDLMGIIDVDTMNEIHQLCEELNPSILIYGEGWDMNTPLPQNQKAAKFNAYKMPKIGHFNDSFRDNIKGHTFNHQERGLALGNFGYANVGKQLLAGSSGLSEGETYMFYQPSQSINYIECHDNHTLWDRMQLSNGDESDEIRQKRQILATAMVIFAQGIPFIQSGQEFFRSKKGIENSYNMPDEINAINWEEAKSHQSSIDLIRGYIQIRKAHGAFRFSNSLLVKKHLRIFQHHHSVIEYTLKNVKEYGEWDEIHVFFNTQNRSVEIPVMTKGLQIIANASKSGLTSLGEVGNELSIEPLSTTIIVK</sequence>
<dbReference type="NCBIfam" id="TIGR02104">
    <property type="entry name" value="pulA_typeI"/>
    <property type="match status" value="1"/>
</dbReference>
<dbReference type="InterPro" id="IPR004193">
    <property type="entry name" value="Glyco_hydro_13_N"/>
</dbReference>
<dbReference type="Gene3D" id="2.60.40.10">
    <property type="entry name" value="Immunoglobulins"/>
    <property type="match status" value="1"/>
</dbReference>
<evidence type="ECO:0000313" key="4">
    <source>
        <dbReference type="Proteomes" id="UP000487649"/>
    </source>
</evidence>
<evidence type="ECO:0000313" key="3">
    <source>
        <dbReference type="EMBL" id="MTK20371.1"/>
    </source>
</evidence>
<dbReference type="AlphaFoldDB" id="A0A173T1I2"/>
<dbReference type="InterPro" id="IPR014756">
    <property type="entry name" value="Ig_E-set"/>
</dbReference>
<dbReference type="EC" id="3.2.1.41" evidence="3"/>
<dbReference type="Pfam" id="PF21653">
    <property type="entry name" value="pulA_all-beta"/>
    <property type="match status" value="1"/>
</dbReference>
<dbReference type="InterPro" id="IPR013783">
    <property type="entry name" value="Ig-like_fold"/>
</dbReference>
<dbReference type="CDD" id="cd11341">
    <property type="entry name" value="AmyAc_Pullulanase_LD-like"/>
    <property type="match status" value="1"/>
</dbReference>
<dbReference type="Gene3D" id="2.60.40.1180">
    <property type="entry name" value="Golgi alpha-mannosidase II"/>
    <property type="match status" value="1"/>
</dbReference>
<gene>
    <name evidence="3" type="primary">pulA</name>
    <name evidence="3" type="ORF">GMA92_02820</name>
</gene>
<dbReference type="Pfam" id="PF00128">
    <property type="entry name" value="Alpha-amylase"/>
    <property type="match status" value="2"/>
</dbReference>
<name>A0A173T1I2_9FIRM</name>
<organism evidence="3 4">
    <name type="scientific">Turicibacter sanguinis</name>
    <dbReference type="NCBI Taxonomy" id="154288"/>
    <lineage>
        <taxon>Bacteria</taxon>
        <taxon>Bacillati</taxon>
        <taxon>Bacillota</taxon>
        <taxon>Erysipelotrichia</taxon>
        <taxon>Erysipelotrichales</taxon>
        <taxon>Turicibacteraceae</taxon>
        <taxon>Turicibacter</taxon>
    </lineage>
</organism>
<dbReference type="Proteomes" id="UP000487649">
    <property type="component" value="Unassembled WGS sequence"/>
</dbReference>
<accession>A0A173T1I2</accession>